<evidence type="ECO:0000256" key="3">
    <source>
        <dbReference type="ARBA" id="ARBA00022692"/>
    </source>
</evidence>
<dbReference type="Proteomes" id="UP000695022">
    <property type="component" value="Unplaced"/>
</dbReference>
<protein>
    <submittedName>
        <fullName evidence="9">DNA damage-regulated autophagy modulator protein 2-like</fullName>
    </submittedName>
</protein>
<keyword evidence="8" id="KW-1185">Reference proteome</keyword>
<evidence type="ECO:0000256" key="5">
    <source>
        <dbReference type="ARBA" id="ARBA00023136"/>
    </source>
</evidence>
<feature type="transmembrane region" description="Helical" evidence="6">
    <location>
        <begin position="7"/>
        <end position="29"/>
    </location>
</feature>
<comment type="similarity">
    <text evidence="2">Belongs to the DRAM/TMEM150 family.</text>
</comment>
<evidence type="ECO:0000313" key="8">
    <source>
        <dbReference type="Proteomes" id="UP000695022"/>
    </source>
</evidence>
<dbReference type="InterPro" id="IPR019402">
    <property type="entry name" value="CWH43_N"/>
</dbReference>
<evidence type="ECO:0000313" key="9">
    <source>
        <dbReference type="RefSeq" id="XP_014676392.1"/>
    </source>
</evidence>
<keyword evidence="3 6" id="KW-0812">Transmembrane</keyword>
<dbReference type="RefSeq" id="XP_014676392.1">
    <property type="nucleotide sequence ID" value="XM_014820906.1"/>
</dbReference>
<dbReference type="PANTHER" id="PTHR21324">
    <property type="entry name" value="FASTING-INDUCIBLE INTEGRAL MEMBRANE PROTEIN TM6P1-RELATED"/>
    <property type="match status" value="1"/>
</dbReference>
<accession>A0ABM1EW21</accession>
<reference evidence="9" key="1">
    <citation type="submission" date="2025-08" db="UniProtKB">
        <authorList>
            <consortium name="RefSeq"/>
        </authorList>
    </citation>
    <scope>IDENTIFICATION</scope>
</reference>
<sequence length="207" mass="23327">MMGYLYLLPLSVSILVPFTFIISYVIAIARGDVEPAFPYISDTGTEPPESCIFGQLLNISAVLIGLSVYVRYRQTIEYHREGPRALLRLNKISLVLGVVAALGVSLVANFQLVFLKNKANIAGMLSMKKFTGDDMTKWYPEDGGWPEHLVSTACEWVMAISFILYFATYILEFRKIEMTEIQVYIVEEMQPLPIKEPDHQDSYGSIA</sequence>
<comment type="subcellular location">
    <subcellularLocation>
        <location evidence="1">Endomembrane system</location>
        <topology evidence="1">Multi-pass membrane protein</topology>
    </subcellularLocation>
</comment>
<evidence type="ECO:0000259" key="7">
    <source>
        <dbReference type="Pfam" id="PF10277"/>
    </source>
</evidence>
<dbReference type="Pfam" id="PF10277">
    <property type="entry name" value="Frag1"/>
    <property type="match status" value="1"/>
</dbReference>
<evidence type="ECO:0000256" key="6">
    <source>
        <dbReference type="SAM" id="Phobius"/>
    </source>
</evidence>
<name>A0ABM1EW21_PRICU</name>
<dbReference type="InterPro" id="IPR050911">
    <property type="entry name" value="DRAM/TMEM150_Autophagy_Mod"/>
</dbReference>
<proteinExistence type="inferred from homology"/>
<feature type="transmembrane region" description="Helical" evidence="6">
    <location>
        <begin position="52"/>
        <end position="72"/>
    </location>
</feature>
<organism evidence="8 9">
    <name type="scientific">Priapulus caudatus</name>
    <name type="common">Priapulid worm</name>
    <dbReference type="NCBI Taxonomy" id="37621"/>
    <lineage>
        <taxon>Eukaryota</taxon>
        <taxon>Metazoa</taxon>
        <taxon>Ecdysozoa</taxon>
        <taxon>Scalidophora</taxon>
        <taxon>Priapulida</taxon>
        <taxon>Priapulimorpha</taxon>
        <taxon>Priapulimorphida</taxon>
        <taxon>Priapulidae</taxon>
        <taxon>Priapulus</taxon>
    </lineage>
</organism>
<keyword evidence="5 6" id="KW-0472">Membrane</keyword>
<evidence type="ECO:0000256" key="1">
    <source>
        <dbReference type="ARBA" id="ARBA00004127"/>
    </source>
</evidence>
<evidence type="ECO:0000256" key="2">
    <source>
        <dbReference type="ARBA" id="ARBA00006565"/>
    </source>
</evidence>
<dbReference type="PANTHER" id="PTHR21324:SF2">
    <property type="entry name" value="EG:22E5.9 PROTEIN"/>
    <property type="match status" value="1"/>
</dbReference>
<evidence type="ECO:0000256" key="4">
    <source>
        <dbReference type="ARBA" id="ARBA00022989"/>
    </source>
</evidence>
<keyword evidence="4 6" id="KW-1133">Transmembrane helix</keyword>
<feature type="transmembrane region" description="Helical" evidence="6">
    <location>
        <begin position="149"/>
        <end position="171"/>
    </location>
</feature>
<gene>
    <name evidence="9" type="primary">LOC106816325</name>
</gene>
<dbReference type="GeneID" id="106816325"/>
<feature type="domain" description="CWH43-like N-terminal" evidence="7">
    <location>
        <begin position="5"/>
        <end position="111"/>
    </location>
</feature>
<feature type="transmembrane region" description="Helical" evidence="6">
    <location>
        <begin position="92"/>
        <end position="114"/>
    </location>
</feature>